<dbReference type="PANTHER" id="PTHR31389">
    <property type="entry name" value="LD39211P"/>
    <property type="match status" value="1"/>
</dbReference>
<feature type="transmembrane region" description="Helical" evidence="2">
    <location>
        <begin position="6"/>
        <end position="26"/>
    </location>
</feature>
<reference evidence="3 4" key="1">
    <citation type="journal article" date="2017" name="Mycologia">
        <title>Bifiguratus adelaidae, gen. et sp. nov., a new member of Mucoromycotina in endophytic and soil-dwelling habitats.</title>
        <authorList>
            <person name="Torres-Cruz T.J."/>
            <person name="Billingsley Tobias T.L."/>
            <person name="Almatruk M."/>
            <person name="Hesse C."/>
            <person name="Kuske C.R."/>
            <person name="Desiro A."/>
            <person name="Benucci G.M."/>
            <person name="Bonito G."/>
            <person name="Stajich J.E."/>
            <person name="Dunlap C."/>
            <person name="Arnold A.E."/>
            <person name="Porras-Alfaro A."/>
        </authorList>
    </citation>
    <scope>NUCLEOTIDE SEQUENCE [LARGE SCALE GENOMIC DNA]</scope>
    <source>
        <strain evidence="3 4">AZ0501</strain>
    </source>
</reference>
<keyword evidence="4" id="KW-1185">Reference proteome</keyword>
<dbReference type="EMBL" id="MVBO01000126">
    <property type="protein sequence ID" value="OZJ02780.1"/>
    <property type="molecule type" value="Genomic_DNA"/>
</dbReference>
<gene>
    <name evidence="3" type="ORF">BZG36_03489</name>
</gene>
<evidence type="ECO:0000313" key="3">
    <source>
        <dbReference type="EMBL" id="OZJ02780.1"/>
    </source>
</evidence>
<sequence>MDGHGLGFIHGVSIVIILTYIVYVTHNQSASVLDDRGLGRLQEVLTLNTTSSSDFPFTIVTAASSNHFCSLEHYLYSLHAIRKQVPKDKFPRIVVYDIGLKAEQLPVMDQLVENGLVNDHHQLDFSRHPSFWNLRKNRGEYAWKTGIVNEVRQRIGGVIIWLDSGDVPNKNFILKVPLYIRKHGLWSPSSSGTMNAYTHQGMFNYFGANRKKYARKRNCNGAAFGFDSDNEIIVRDIIVPWYECGLDQNCIAPPESSRANHRQDQAAFTFLVYRADYLCTVHPQEYGVKVHEDGKCKQKLKKLDEAGELFHPSGIDPPNQAPKNSPGNALVEALAEEIDNVT</sequence>
<accession>A0A261XWQ4</accession>
<keyword evidence="2" id="KW-0812">Transmembrane</keyword>
<dbReference type="Proteomes" id="UP000242875">
    <property type="component" value="Unassembled WGS sequence"/>
</dbReference>
<evidence type="ECO:0000256" key="1">
    <source>
        <dbReference type="SAM" id="MobiDB-lite"/>
    </source>
</evidence>
<evidence type="ECO:0000313" key="4">
    <source>
        <dbReference type="Proteomes" id="UP000242875"/>
    </source>
</evidence>
<keyword evidence="2" id="KW-1133">Transmembrane helix</keyword>
<keyword evidence="2" id="KW-0472">Membrane</keyword>
<dbReference type="OrthoDB" id="5954868at2759"/>
<evidence type="ECO:0000256" key="2">
    <source>
        <dbReference type="SAM" id="Phobius"/>
    </source>
</evidence>
<comment type="caution">
    <text evidence="3">The sequence shown here is derived from an EMBL/GenBank/DDBJ whole genome shotgun (WGS) entry which is preliminary data.</text>
</comment>
<organism evidence="3 4">
    <name type="scientific">Bifiguratus adelaidae</name>
    <dbReference type="NCBI Taxonomy" id="1938954"/>
    <lineage>
        <taxon>Eukaryota</taxon>
        <taxon>Fungi</taxon>
        <taxon>Fungi incertae sedis</taxon>
        <taxon>Mucoromycota</taxon>
        <taxon>Mucoromycotina</taxon>
        <taxon>Endogonomycetes</taxon>
        <taxon>Endogonales</taxon>
        <taxon>Endogonales incertae sedis</taxon>
        <taxon>Bifiguratus</taxon>
    </lineage>
</organism>
<protein>
    <submittedName>
        <fullName evidence="3">Uncharacterized protein</fullName>
    </submittedName>
</protein>
<dbReference type="AlphaFoldDB" id="A0A261XWQ4"/>
<name>A0A261XWQ4_9FUNG</name>
<dbReference type="PANTHER" id="PTHR31389:SF4">
    <property type="entry name" value="LD39211P"/>
    <property type="match status" value="1"/>
</dbReference>
<feature type="region of interest" description="Disordered" evidence="1">
    <location>
        <begin position="309"/>
        <end position="328"/>
    </location>
</feature>
<proteinExistence type="predicted"/>